<reference evidence="1" key="2">
    <citation type="submission" date="2020-09" db="EMBL/GenBank/DDBJ databases">
        <authorList>
            <person name="Sun Q."/>
            <person name="Zhou Y."/>
        </authorList>
    </citation>
    <scope>NUCLEOTIDE SEQUENCE</scope>
    <source>
        <strain evidence="1">CGMCC 1.12997</strain>
    </source>
</reference>
<gene>
    <name evidence="1" type="ORF">GCM10011585_36650</name>
</gene>
<dbReference type="AlphaFoldDB" id="A0A917HSR6"/>
<organism evidence="1 2">
    <name type="scientific">Edaphobacter dinghuensis</name>
    <dbReference type="NCBI Taxonomy" id="1560005"/>
    <lineage>
        <taxon>Bacteria</taxon>
        <taxon>Pseudomonadati</taxon>
        <taxon>Acidobacteriota</taxon>
        <taxon>Terriglobia</taxon>
        <taxon>Terriglobales</taxon>
        <taxon>Acidobacteriaceae</taxon>
        <taxon>Edaphobacter</taxon>
    </lineage>
</organism>
<proteinExistence type="predicted"/>
<sequence length="114" mass="13111">MTKEEATRKLRQMGVQCAEILHLLAPLPSDPASEAAIRSLTADLRQGIESEYIRTQPERIQRSMTIFELSIYSPTIEEAWKESGIRRLKVDGKIDWKWKEAIESVAYKVSKYLS</sequence>
<accession>A0A917HSR6</accession>
<evidence type="ECO:0000313" key="1">
    <source>
        <dbReference type="EMBL" id="GGG89149.1"/>
    </source>
</evidence>
<protein>
    <submittedName>
        <fullName evidence="1">Uncharacterized protein</fullName>
    </submittedName>
</protein>
<comment type="caution">
    <text evidence="1">The sequence shown here is derived from an EMBL/GenBank/DDBJ whole genome shotgun (WGS) entry which is preliminary data.</text>
</comment>
<keyword evidence="2" id="KW-1185">Reference proteome</keyword>
<name>A0A917HSR6_9BACT</name>
<evidence type="ECO:0000313" key="2">
    <source>
        <dbReference type="Proteomes" id="UP000647241"/>
    </source>
</evidence>
<dbReference type="Proteomes" id="UP000647241">
    <property type="component" value="Unassembled WGS sequence"/>
</dbReference>
<dbReference type="EMBL" id="BMGT01000005">
    <property type="protein sequence ID" value="GGG89149.1"/>
    <property type="molecule type" value="Genomic_DNA"/>
</dbReference>
<dbReference type="RefSeq" id="WP_188555706.1">
    <property type="nucleotide sequence ID" value="NZ_BMGT01000005.1"/>
</dbReference>
<reference evidence="1" key="1">
    <citation type="journal article" date="2014" name="Int. J. Syst. Evol. Microbiol.">
        <title>Complete genome sequence of Corynebacterium casei LMG S-19264T (=DSM 44701T), isolated from a smear-ripened cheese.</title>
        <authorList>
            <consortium name="US DOE Joint Genome Institute (JGI-PGF)"/>
            <person name="Walter F."/>
            <person name="Albersmeier A."/>
            <person name="Kalinowski J."/>
            <person name="Ruckert C."/>
        </authorList>
    </citation>
    <scope>NUCLEOTIDE SEQUENCE</scope>
    <source>
        <strain evidence="1">CGMCC 1.12997</strain>
    </source>
</reference>